<comment type="caution">
    <text evidence="1">The sequence shown here is derived from an EMBL/GenBank/DDBJ whole genome shotgun (WGS) entry which is preliminary data.</text>
</comment>
<protein>
    <submittedName>
        <fullName evidence="1">Uncharacterized protein</fullName>
    </submittedName>
</protein>
<proteinExistence type="predicted"/>
<dbReference type="AlphaFoldDB" id="X1THI3"/>
<organism evidence="1">
    <name type="scientific">marine sediment metagenome</name>
    <dbReference type="NCBI Taxonomy" id="412755"/>
    <lineage>
        <taxon>unclassified sequences</taxon>
        <taxon>metagenomes</taxon>
        <taxon>ecological metagenomes</taxon>
    </lineage>
</organism>
<sequence length="277" mass="31154">MALWGDKLMNIIVGGRPQGGRAITVEPGSWFNSTEPYMIPETYPAVERVPKDMLIFNWYWSTDSQSQQYFERKVFEQIYGNLAFQGSRAFQRWDALASSPTVLGGEVSTWCEVSEYAFGHDACFFNLAVGAQLMWWNGYCDNERTDLLDTVANLQPLVRDRLSGRRSPSLAASVDFMCYPLPPSNAEPVTIAGLPEGRTVLRGTPFDLGPAPGNVLRVDSKCPAAPIIPVNQCADSLIFLHHCQCERRYFTTYGDRYIVLPTPEGVLGWYIVRYADR</sequence>
<name>X1THI3_9ZZZZ</name>
<dbReference type="EMBL" id="BARW01017738">
    <property type="protein sequence ID" value="GAI90831.1"/>
    <property type="molecule type" value="Genomic_DNA"/>
</dbReference>
<gene>
    <name evidence="1" type="ORF">S12H4_30566</name>
</gene>
<accession>X1THI3</accession>
<feature type="non-terminal residue" evidence="1">
    <location>
        <position position="277"/>
    </location>
</feature>
<evidence type="ECO:0000313" key="1">
    <source>
        <dbReference type="EMBL" id="GAI90831.1"/>
    </source>
</evidence>
<reference evidence="1" key="1">
    <citation type="journal article" date="2014" name="Front. Microbiol.">
        <title>High frequency of phylogenetically diverse reductive dehalogenase-homologous genes in deep subseafloor sedimentary metagenomes.</title>
        <authorList>
            <person name="Kawai M."/>
            <person name="Futagami T."/>
            <person name="Toyoda A."/>
            <person name="Takaki Y."/>
            <person name="Nishi S."/>
            <person name="Hori S."/>
            <person name="Arai W."/>
            <person name="Tsubouchi T."/>
            <person name="Morono Y."/>
            <person name="Uchiyama I."/>
            <person name="Ito T."/>
            <person name="Fujiyama A."/>
            <person name="Inagaki F."/>
            <person name="Takami H."/>
        </authorList>
    </citation>
    <scope>NUCLEOTIDE SEQUENCE</scope>
    <source>
        <strain evidence="1">Expedition CK06-06</strain>
    </source>
</reference>